<protein>
    <submittedName>
        <fullName evidence="1">CRISPR-associated Csd1 family protein</fullName>
    </submittedName>
</protein>
<dbReference type="EMBL" id="LNKF01000006">
    <property type="protein sequence ID" value="OSG93627.1"/>
    <property type="molecule type" value="Genomic_DNA"/>
</dbReference>
<name>A0A1X2ZGR7_BIFAD</name>
<gene>
    <name evidence="1" type="ORF">AD0028_1466</name>
</gene>
<evidence type="ECO:0000313" key="1">
    <source>
        <dbReference type="EMBL" id="OSG93627.1"/>
    </source>
</evidence>
<accession>A0A1X2ZGR7</accession>
<dbReference type="InterPro" id="IPR010144">
    <property type="entry name" value="CRISPR-assoc_prot_Csd1-typ"/>
</dbReference>
<dbReference type="Pfam" id="PF09709">
    <property type="entry name" value="Cas_Csd1"/>
    <property type="match status" value="1"/>
</dbReference>
<dbReference type="Proteomes" id="UP000193664">
    <property type="component" value="Unassembled WGS sequence"/>
</dbReference>
<evidence type="ECO:0000313" key="2">
    <source>
        <dbReference type="Proteomes" id="UP000193664"/>
    </source>
</evidence>
<organism evidence="1 2">
    <name type="scientific">Bifidobacterium adolescentis</name>
    <dbReference type="NCBI Taxonomy" id="1680"/>
    <lineage>
        <taxon>Bacteria</taxon>
        <taxon>Bacillati</taxon>
        <taxon>Actinomycetota</taxon>
        <taxon>Actinomycetes</taxon>
        <taxon>Bifidobacteriales</taxon>
        <taxon>Bifidobacteriaceae</taxon>
        <taxon>Bifidobacterium</taxon>
    </lineage>
</organism>
<comment type="caution">
    <text evidence="1">The sequence shown here is derived from an EMBL/GenBank/DDBJ whole genome shotgun (WGS) entry which is preliminary data.</text>
</comment>
<reference evidence="1 2" key="1">
    <citation type="journal article" date="2016" name="Sci. Rep.">
        <title>Evaluation of genetic diversity among strains of the human gut commensal Bifidobacterium adolescentis.</title>
        <authorList>
            <person name="Duranti S."/>
            <person name="Milani C."/>
            <person name="Lugli G.A."/>
            <person name="Mancabelli L."/>
            <person name="Turroni F."/>
            <person name="Ferrario C."/>
            <person name="Mangifesta M."/>
            <person name="Viappiani A."/>
            <person name="Sanchez B."/>
            <person name="Margolles A."/>
            <person name="van Sinderen D."/>
            <person name="Ventura M."/>
        </authorList>
    </citation>
    <scope>NUCLEOTIDE SEQUENCE [LARGE SCALE GENOMIC DNA]</scope>
    <source>
        <strain evidence="1 2">AD2-8</strain>
    </source>
</reference>
<dbReference type="AlphaFoldDB" id="A0A1X2ZGR7"/>
<proteinExistence type="predicted"/>
<sequence>MYLEPNRDDRDYLYGRLLALADNFEESVLRKQGVKDRPTNAIKLMSNFTAKPYTTWGTLWKQLTPYLKSANGGSWFCNEVDDVMALFKEGDFEDNKALSPMFLLGYSCQRRAS</sequence>